<dbReference type="AlphaFoldDB" id="E1YLW1"/>
<gene>
    <name evidence="2" type="ORF">N47_E46060</name>
</gene>
<reference evidence="2" key="1">
    <citation type="journal article" date="2011" name="Environ. Microbiol.">
        <title>Genomic insights into the metabolic potential of the polycyclic aromatic hydrocarbon degrading sulfate-reducing Deltaproteobacterium N47.</title>
        <authorList>
            <person name="Bergmann F."/>
            <person name="Selesi D."/>
            <person name="Weinmaier T."/>
            <person name="Tischler P."/>
            <person name="Rattei T."/>
            <person name="Meckenstock R.U."/>
        </authorList>
    </citation>
    <scope>NUCLEOTIDE SEQUENCE</scope>
</reference>
<dbReference type="InterPro" id="IPR054545">
    <property type="entry name" value="ApeI-like"/>
</dbReference>
<evidence type="ECO:0000313" key="2">
    <source>
        <dbReference type="EMBL" id="CBX31094.1"/>
    </source>
</evidence>
<dbReference type="Gene3D" id="3.10.129.10">
    <property type="entry name" value="Hotdog Thioesterase"/>
    <property type="match status" value="1"/>
</dbReference>
<sequence>MQQINESMQDLMESEEGIKARFIFFPEFAGFKGHFPDKPILPGVCKIQAVIAMLENFYGNKIYLTQILLAKFIAPVSANQEIIIICTKPGQISNEIKVKASVTSGDKKIAEMQLKLMVI</sequence>
<name>E1YLW1_9BACT</name>
<feature type="domain" description="ApeI dehydratase-like" evidence="1">
    <location>
        <begin position="14"/>
        <end position="89"/>
    </location>
</feature>
<dbReference type="SUPFAM" id="SSF54637">
    <property type="entry name" value="Thioesterase/thiol ester dehydrase-isomerase"/>
    <property type="match status" value="1"/>
</dbReference>
<organism evidence="2">
    <name type="scientific">uncultured Desulfobacterium sp</name>
    <dbReference type="NCBI Taxonomy" id="201089"/>
    <lineage>
        <taxon>Bacteria</taxon>
        <taxon>Pseudomonadati</taxon>
        <taxon>Thermodesulfobacteriota</taxon>
        <taxon>Desulfobacteria</taxon>
        <taxon>Desulfobacterales</taxon>
        <taxon>Desulfobacteriaceae</taxon>
        <taxon>Desulfobacterium</taxon>
        <taxon>environmental samples</taxon>
    </lineage>
</organism>
<evidence type="ECO:0000259" key="1">
    <source>
        <dbReference type="Pfam" id="PF22818"/>
    </source>
</evidence>
<dbReference type="EMBL" id="FR695877">
    <property type="protein sequence ID" value="CBX31094.1"/>
    <property type="molecule type" value="Genomic_DNA"/>
</dbReference>
<dbReference type="Pfam" id="PF22818">
    <property type="entry name" value="ApeI-like"/>
    <property type="match status" value="1"/>
</dbReference>
<protein>
    <recommendedName>
        <fullName evidence="1">ApeI dehydratase-like domain-containing protein</fullName>
    </recommendedName>
</protein>
<proteinExistence type="predicted"/>
<dbReference type="InterPro" id="IPR029069">
    <property type="entry name" value="HotDog_dom_sf"/>
</dbReference>
<accession>E1YLW1</accession>